<dbReference type="AlphaFoldDB" id="A0AAV6LY26"/>
<organism evidence="1 2">
    <name type="scientific">Cucurbita argyrosperma subsp. sororia</name>
    <dbReference type="NCBI Taxonomy" id="37648"/>
    <lineage>
        <taxon>Eukaryota</taxon>
        <taxon>Viridiplantae</taxon>
        <taxon>Streptophyta</taxon>
        <taxon>Embryophyta</taxon>
        <taxon>Tracheophyta</taxon>
        <taxon>Spermatophyta</taxon>
        <taxon>Magnoliopsida</taxon>
        <taxon>eudicotyledons</taxon>
        <taxon>Gunneridae</taxon>
        <taxon>Pentapetalae</taxon>
        <taxon>rosids</taxon>
        <taxon>fabids</taxon>
        <taxon>Cucurbitales</taxon>
        <taxon>Cucurbitaceae</taxon>
        <taxon>Cucurbiteae</taxon>
        <taxon>Cucurbita</taxon>
    </lineage>
</organism>
<keyword evidence="2" id="KW-1185">Reference proteome</keyword>
<evidence type="ECO:0000313" key="1">
    <source>
        <dbReference type="EMBL" id="KAG6571849.1"/>
    </source>
</evidence>
<comment type="caution">
    <text evidence="1">The sequence shown here is derived from an EMBL/GenBank/DDBJ whole genome shotgun (WGS) entry which is preliminary data.</text>
</comment>
<accession>A0AAV6LY26</accession>
<reference evidence="1 2" key="1">
    <citation type="journal article" date="2021" name="Hortic Res">
        <title>The domestication of Cucurbita argyrosperma as revealed by the genome of its wild relative.</title>
        <authorList>
            <person name="Barrera-Redondo J."/>
            <person name="Sanchez-de la Vega G."/>
            <person name="Aguirre-Liguori J.A."/>
            <person name="Castellanos-Morales G."/>
            <person name="Gutierrez-Guerrero Y.T."/>
            <person name="Aguirre-Dugua X."/>
            <person name="Aguirre-Planter E."/>
            <person name="Tenaillon M.I."/>
            <person name="Lira-Saade R."/>
            <person name="Eguiarte L.E."/>
        </authorList>
    </citation>
    <scope>NUCLEOTIDE SEQUENCE [LARGE SCALE GENOMIC DNA]</scope>
    <source>
        <strain evidence="1">JBR-2021</strain>
    </source>
</reference>
<proteinExistence type="predicted"/>
<gene>
    <name evidence="1" type="ORF">SDJN03_28577</name>
</gene>
<dbReference type="Proteomes" id="UP000685013">
    <property type="component" value="Chromosome 19"/>
</dbReference>
<name>A0AAV6LY26_9ROSI</name>
<sequence>MEKGLLDCPDFPLAWFVDIVEKKVECFIMSLRPEVQGAVEPELDKKAKEEGLHPHKSKMPHKIILRTRFDSIATGRAM</sequence>
<evidence type="ECO:0000313" key="2">
    <source>
        <dbReference type="Proteomes" id="UP000685013"/>
    </source>
</evidence>
<feature type="non-terminal residue" evidence="1">
    <location>
        <position position="1"/>
    </location>
</feature>
<dbReference type="EMBL" id="JAGKQH010000019">
    <property type="protein sequence ID" value="KAG6571849.1"/>
    <property type="molecule type" value="Genomic_DNA"/>
</dbReference>
<protein>
    <submittedName>
        <fullName evidence="1">Uncharacterized protein</fullName>
    </submittedName>
</protein>